<gene>
    <name evidence="6" type="ORF">M8C21_008962</name>
</gene>
<comment type="caution">
    <text evidence="6">The sequence shown here is derived from an EMBL/GenBank/DDBJ whole genome shotgun (WGS) entry which is preliminary data.</text>
</comment>
<accession>A0AAD5G7H9</accession>
<dbReference type="GO" id="GO:0006398">
    <property type="term" value="P:mRNA 3'-end processing by stem-loop binding and cleavage"/>
    <property type="evidence" value="ECO:0007669"/>
    <property type="project" value="InterPro"/>
</dbReference>
<dbReference type="PANTHER" id="PTHR45922">
    <property type="entry name" value="CLEAVAGE AND POLYADENYLATION SPECIFICITY FACTOR SUBUNIT 2"/>
    <property type="match status" value="1"/>
</dbReference>
<comment type="similarity">
    <text evidence="2">Belongs to the P4HA family.</text>
</comment>
<feature type="domain" description="ShKT" evidence="5">
    <location>
        <begin position="551"/>
        <end position="591"/>
    </location>
</feature>
<evidence type="ECO:0000259" key="5">
    <source>
        <dbReference type="PROSITE" id="PS51670"/>
    </source>
</evidence>
<organism evidence="6 7">
    <name type="scientific">Ambrosia artemisiifolia</name>
    <name type="common">Common ragweed</name>
    <dbReference type="NCBI Taxonomy" id="4212"/>
    <lineage>
        <taxon>Eukaryota</taxon>
        <taxon>Viridiplantae</taxon>
        <taxon>Streptophyta</taxon>
        <taxon>Embryophyta</taxon>
        <taxon>Tracheophyta</taxon>
        <taxon>Spermatophyta</taxon>
        <taxon>Magnoliopsida</taxon>
        <taxon>eudicotyledons</taxon>
        <taxon>Gunneridae</taxon>
        <taxon>Pentapetalae</taxon>
        <taxon>asterids</taxon>
        <taxon>campanulids</taxon>
        <taxon>Asterales</taxon>
        <taxon>Asteraceae</taxon>
        <taxon>Asteroideae</taxon>
        <taxon>Heliantheae alliance</taxon>
        <taxon>Heliantheae</taxon>
        <taxon>Ambrosia</taxon>
    </lineage>
</organism>
<dbReference type="Gene3D" id="2.60.120.620">
    <property type="entry name" value="q2cbj1_9rhob like domain"/>
    <property type="match status" value="1"/>
</dbReference>
<evidence type="ECO:0000256" key="3">
    <source>
        <dbReference type="ARBA" id="ARBA00022824"/>
    </source>
</evidence>
<comment type="similarity">
    <text evidence="4">Belongs to the metallo-beta-lactamase superfamily. RNA-metabolizing metallo-beta-lactamase-like family. CPSF2/YSH1 subfamily.</text>
</comment>
<dbReference type="Pfam" id="PF01549">
    <property type="entry name" value="ShK"/>
    <property type="match status" value="1"/>
</dbReference>
<dbReference type="InterPro" id="IPR003582">
    <property type="entry name" value="ShKT_dom"/>
</dbReference>
<dbReference type="InterPro" id="IPR027075">
    <property type="entry name" value="CPSF2"/>
</dbReference>
<dbReference type="GO" id="GO:0005847">
    <property type="term" value="C:mRNA cleavage and polyadenylation specificity factor complex"/>
    <property type="evidence" value="ECO:0007669"/>
    <property type="project" value="InterPro"/>
</dbReference>
<dbReference type="InterPro" id="IPR025069">
    <property type="entry name" value="Cpsf2_C"/>
</dbReference>
<proteinExistence type="inferred from homology"/>
<dbReference type="Pfam" id="PF07521">
    <property type="entry name" value="RMMBL"/>
    <property type="match status" value="1"/>
</dbReference>
<evidence type="ECO:0000256" key="4">
    <source>
        <dbReference type="RuleBase" id="RU365006"/>
    </source>
</evidence>
<name>A0AAD5G7H9_AMBAR</name>
<dbReference type="InterPro" id="IPR036866">
    <property type="entry name" value="RibonucZ/Hydroxyglut_hydro"/>
</dbReference>
<dbReference type="PROSITE" id="PS51670">
    <property type="entry name" value="SHKT"/>
    <property type="match status" value="1"/>
</dbReference>
<dbReference type="Proteomes" id="UP001206925">
    <property type="component" value="Unassembled WGS sequence"/>
</dbReference>
<evidence type="ECO:0000313" key="7">
    <source>
        <dbReference type="Proteomes" id="UP001206925"/>
    </source>
</evidence>
<dbReference type="AlphaFoldDB" id="A0AAD5G7H9"/>
<evidence type="ECO:0000256" key="1">
    <source>
        <dbReference type="ARBA" id="ARBA00004240"/>
    </source>
</evidence>
<dbReference type="GO" id="GO:0005783">
    <property type="term" value="C:endoplasmic reticulum"/>
    <property type="evidence" value="ECO:0007669"/>
    <property type="project" value="UniProtKB-SubCell"/>
</dbReference>
<keyword evidence="4" id="KW-0539">Nucleus</keyword>
<evidence type="ECO:0000256" key="2">
    <source>
        <dbReference type="ARBA" id="ARBA00006511"/>
    </source>
</evidence>
<dbReference type="InterPro" id="IPR011108">
    <property type="entry name" value="RMMBL"/>
</dbReference>
<dbReference type="Pfam" id="PF13299">
    <property type="entry name" value="CPSF100_C"/>
    <property type="match status" value="1"/>
</dbReference>
<dbReference type="EMBL" id="JAMZMK010010350">
    <property type="protein sequence ID" value="KAI7731950.1"/>
    <property type="molecule type" value="Genomic_DNA"/>
</dbReference>
<dbReference type="SMART" id="SM00254">
    <property type="entry name" value="ShKT"/>
    <property type="match status" value="1"/>
</dbReference>
<keyword evidence="7" id="KW-1185">Reference proteome</keyword>
<comment type="subcellular location">
    <subcellularLocation>
        <location evidence="1">Endoplasmic reticulum</location>
    </subcellularLocation>
    <subcellularLocation>
        <location evidence="4">Nucleus</location>
    </subcellularLocation>
</comment>
<keyword evidence="4" id="KW-0694">RNA-binding</keyword>
<keyword evidence="3" id="KW-0256">Endoplasmic reticulum</keyword>
<protein>
    <recommendedName>
        <fullName evidence="4">Cleavage and polyadenylation specificity factor subunit 2</fullName>
    </recommendedName>
    <alternativeName>
        <fullName evidence="4">Cleavage and polyadenylation specificity factor 100 kDa subunit</fullName>
    </alternativeName>
</protein>
<sequence>MLIDGDTQMDAGGVRGEAYRDVLIDGFVPPSSVAPMFPFYDNTSEWDDFGEVINPDDYVIKDEDMDMGSVPLGGDLDGKLDENTASLMLDTTPSKVVSSELTVQVKCSLVYMDFEGRSDGRSIKSILAHVAPLKLVLVHGSAEATEHLKQHCLKHVCPHVYAPQIEETIDVTSDLCAYKVQLSEKLMSNVLFKKLGDYEIAWIDSEIEKTESGTLSSLPLSTTAPPHKSVLVGDLKMADFKQFLAGKGIPVEFSAGALRCGEYVTLRKVGDASQKGGAAAIQQIVIEGGAAGCWNDASRAGSRFRKMKGPNVLCSLASVSVGYKGRKELRTKDMNLDNVIHLPSNTIDPSRVTQLSWRPRQGNNTDKSISNNSAKVVDPATSLHLSLKTEDEIVARIEERISAWTFLPKGNGKPFYVLHSETEETKQNHNYLGNKSMLLPGETVLATVVIYLSNVTQGGQILFPGAESGTLRSKNKIWSDCTKSSQITKPIKGNAILLFNLNPNTSLDPSSSHARCPITEGDLWWATKIFVLKPVTQLNKVTSKTGDDDPCTDEDDNCQQWAAAGECERNPVYMVGTADYYGTCRKSCNVC</sequence>
<evidence type="ECO:0000313" key="6">
    <source>
        <dbReference type="EMBL" id="KAI7731950.1"/>
    </source>
</evidence>
<dbReference type="SUPFAM" id="SSF56281">
    <property type="entry name" value="Metallo-hydrolase/oxidoreductase"/>
    <property type="match status" value="1"/>
</dbReference>
<keyword evidence="4" id="KW-0507">mRNA processing</keyword>
<dbReference type="PANTHER" id="PTHR45922:SF1">
    <property type="entry name" value="CLEAVAGE AND POLYADENYLATION SPECIFICITY FACTOR SUBUNIT 2"/>
    <property type="match status" value="1"/>
</dbReference>
<reference evidence="6" key="1">
    <citation type="submission" date="2022-06" db="EMBL/GenBank/DDBJ databases">
        <title>Uncovering the hologenomic basis of an extraordinary plant invasion.</title>
        <authorList>
            <person name="Bieker V.C."/>
            <person name="Martin M.D."/>
            <person name="Gilbert T."/>
            <person name="Hodgins K."/>
            <person name="Battlay P."/>
            <person name="Petersen B."/>
            <person name="Wilson J."/>
        </authorList>
    </citation>
    <scope>NUCLEOTIDE SEQUENCE</scope>
    <source>
        <strain evidence="6">AA19_3_7</strain>
        <tissue evidence="6">Leaf</tissue>
    </source>
</reference>
<dbReference type="GO" id="GO:0003723">
    <property type="term" value="F:RNA binding"/>
    <property type="evidence" value="ECO:0007669"/>
    <property type="project" value="UniProtKB-KW"/>
</dbReference>